<evidence type="ECO:0000313" key="3">
    <source>
        <dbReference type="EMBL" id="ALX49784.1"/>
    </source>
</evidence>
<evidence type="ECO:0000256" key="1">
    <source>
        <dbReference type="SAM" id="Phobius"/>
    </source>
</evidence>
<gene>
    <name evidence="3" type="ORF">AOX59_15120</name>
</gene>
<feature type="transmembrane region" description="Helical" evidence="1">
    <location>
        <begin position="6"/>
        <end position="23"/>
    </location>
</feature>
<dbReference type="Pfam" id="PF13038">
    <property type="entry name" value="DUF3899"/>
    <property type="match status" value="1"/>
</dbReference>
<evidence type="ECO:0000259" key="2">
    <source>
        <dbReference type="Pfam" id="PF13038"/>
    </source>
</evidence>
<dbReference type="Proteomes" id="UP000050331">
    <property type="component" value="Chromosome"/>
</dbReference>
<keyword evidence="1" id="KW-1133">Transmembrane helix</keyword>
<protein>
    <recommendedName>
        <fullName evidence="2">DUF3899 domain-containing protein</fullName>
    </recommendedName>
</protein>
<feature type="transmembrane region" description="Helical" evidence="1">
    <location>
        <begin position="35"/>
        <end position="53"/>
    </location>
</feature>
<dbReference type="RefSeq" id="WP_068446739.1">
    <property type="nucleotide sequence ID" value="NZ_CP013862.1"/>
</dbReference>
<name>A0A0U4DWN1_9BACI</name>
<reference evidence="3 4" key="1">
    <citation type="submission" date="2016-01" db="EMBL/GenBank/DDBJ databases">
        <title>Complete genome sequence of strain Lentibacillus amyloliquefaciens LAM0015T isolated from saline sediment.</title>
        <authorList>
            <person name="Wang J.-L."/>
            <person name="He M.-X."/>
        </authorList>
    </citation>
    <scope>NUCLEOTIDE SEQUENCE [LARGE SCALE GENOMIC DNA]</scope>
    <source>
        <strain evidence="3 4">LAM0015</strain>
    </source>
</reference>
<dbReference type="InterPro" id="IPR025007">
    <property type="entry name" value="DUF3899"/>
</dbReference>
<proteinExistence type="predicted"/>
<keyword evidence="1" id="KW-0472">Membrane</keyword>
<feature type="transmembrane region" description="Helical" evidence="1">
    <location>
        <begin position="102"/>
        <end position="121"/>
    </location>
</feature>
<keyword evidence="4" id="KW-1185">Reference proteome</keyword>
<evidence type="ECO:0000313" key="4">
    <source>
        <dbReference type="Proteomes" id="UP000050331"/>
    </source>
</evidence>
<accession>A0A0U4DWN1</accession>
<dbReference type="KEGG" id="lao:AOX59_15120"/>
<keyword evidence="1" id="KW-0812">Transmembrane</keyword>
<sequence length="122" mass="14283">MLKTNIRIFLINCGTILLIVYLLESALTLRQLLDITFYFVLVYMVFALFLYTVKGGFYDGVTFGFRRFLSIMSKGGDPLEEWRDKPPISTQISTNLYRVVRFQWLSLTVLLTILFILYYAIN</sequence>
<dbReference type="EMBL" id="CP013862">
    <property type="protein sequence ID" value="ALX49784.1"/>
    <property type="molecule type" value="Genomic_DNA"/>
</dbReference>
<organism evidence="3 4">
    <name type="scientific">Lentibacillus amyloliquefaciens</name>
    <dbReference type="NCBI Taxonomy" id="1472767"/>
    <lineage>
        <taxon>Bacteria</taxon>
        <taxon>Bacillati</taxon>
        <taxon>Bacillota</taxon>
        <taxon>Bacilli</taxon>
        <taxon>Bacillales</taxon>
        <taxon>Bacillaceae</taxon>
        <taxon>Lentibacillus</taxon>
    </lineage>
</organism>
<feature type="domain" description="DUF3899" evidence="2">
    <location>
        <begin position="34"/>
        <end position="114"/>
    </location>
</feature>
<dbReference type="AlphaFoldDB" id="A0A0U4DWN1"/>
<dbReference type="OrthoDB" id="2989943at2"/>